<gene>
    <name evidence="6" type="ORF">ACFOYY_04665</name>
</gene>
<dbReference type="Proteomes" id="UP001595698">
    <property type="component" value="Unassembled WGS sequence"/>
</dbReference>
<dbReference type="CDD" id="cd01335">
    <property type="entry name" value="Radical_SAM"/>
    <property type="match status" value="1"/>
</dbReference>
<dbReference type="InterPro" id="IPR050377">
    <property type="entry name" value="Radical_SAM_PqqE_MftC-like"/>
</dbReference>
<evidence type="ECO:0000256" key="3">
    <source>
        <dbReference type="ARBA" id="ARBA00023004"/>
    </source>
</evidence>
<dbReference type="Gene3D" id="3.20.20.70">
    <property type="entry name" value="Aldolase class I"/>
    <property type="match status" value="1"/>
</dbReference>
<evidence type="ECO:0000259" key="5">
    <source>
        <dbReference type="PROSITE" id="PS51918"/>
    </source>
</evidence>
<keyword evidence="1" id="KW-0949">S-adenosyl-L-methionine</keyword>
<proteinExistence type="predicted"/>
<keyword evidence="4" id="KW-0411">Iron-sulfur</keyword>
<organism evidence="6 7">
    <name type="scientific">Streptosporangium jomthongense</name>
    <dbReference type="NCBI Taxonomy" id="1193683"/>
    <lineage>
        <taxon>Bacteria</taxon>
        <taxon>Bacillati</taxon>
        <taxon>Actinomycetota</taxon>
        <taxon>Actinomycetes</taxon>
        <taxon>Streptosporangiales</taxon>
        <taxon>Streptosporangiaceae</taxon>
        <taxon>Streptosporangium</taxon>
    </lineage>
</organism>
<reference evidence="7" key="1">
    <citation type="journal article" date="2019" name="Int. J. Syst. Evol. Microbiol.">
        <title>The Global Catalogue of Microorganisms (GCM) 10K type strain sequencing project: providing services to taxonomists for standard genome sequencing and annotation.</title>
        <authorList>
            <consortium name="The Broad Institute Genomics Platform"/>
            <consortium name="The Broad Institute Genome Sequencing Center for Infectious Disease"/>
            <person name="Wu L."/>
            <person name="Ma J."/>
        </authorList>
    </citation>
    <scope>NUCLEOTIDE SEQUENCE [LARGE SCALE GENOMIC DNA]</scope>
    <source>
        <strain evidence="7">TBRC 7912</strain>
    </source>
</reference>
<dbReference type="SFLD" id="SFLDS00029">
    <property type="entry name" value="Radical_SAM"/>
    <property type="match status" value="1"/>
</dbReference>
<evidence type="ECO:0000256" key="4">
    <source>
        <dbReference type="ARBA" id="ARBA00023014"/>
    </source>
</evidence>
<keyword evidence="3" id="KW-0408">Iron</keyword>
<evidence type="ECO:0000256" key="2">
    <source>
        <dbReference type="ARBA" id="ARBA00022723"/>
    </source>
</evidence>
<dbReference type="Pfam" id="PF04055">
    <property type="entry name" value="Radical_SAM"/>
    <property type="match status" value="1"/>
</dbReference>
<sequence length="350" mass="38435">MDDILSGPTDVIWDVTYACPLRCAHCYSESGRRPARQLSHGEMLRVADAIVSLRPEAVEFGGGEPLLVREIFDVAEHIRRAGVQVNLYTGGWTLTARMAEQATRVFSRITVSVDGADAAVHDRIRGRVGSFDRAMNALALLDDVSGRRVAEGADPVEFGIDCAVVRSNLHQTEEFCTAVLPRFPHVRFLNFGAAVPSGLASRADFAEHELLTNDEIRALTGAEHLERLVSAAPPSVRVSASDNVILQMRPAFVEQGFVIPLMQVEPDGEVRAMPIYEGTVGSLLTEEPAVLWRRAVARWSDPFVAEALSSARSMGDWAEATRRIDRHFGSQEVLLRIDRRPAYPAPALGR</sequence>
<dbReference type="EMBL" id="JBHSBC010000003">
    <property type="protein sequence ID" value="MFC3979402.1"/>
    <property type="molecule type" value="Genomic_DNA"/>
</dbReference>
<dbReference type="RefSeq" id="WP_386188125.1">
    <property type="nucleotide sequence ID" value="NZ_JBHSBC010000003.1"/>
</dbReference>
<dbReference type="SUPFAM" id="SSF102114">
    <property type="entry name" value="Radical SAM enzymes"/>
    <property type="match status" value="1"/>
</dbReference>
<comment type="caution">
    <text evidence="6">The sequence shown here is derived from an EMBL/GenBank/DDBJ whole genome shotgun (WGS) entry which is preliminary data.</text>
</comment>
<name>A0ABV8EWH6_9ACTN</name>
<feature type="domain" description="Radical SAM core" evidence="5">
    <location>
        <begin position="5"/>
        <end position="235"/>
    </location>
</feature>
<dbReference type="PANTHER" id="PTHR11228:SF7">
    <property type="entry name" value="PQQA PEPTIDE CYCLASE"/>
    <property type="match status" value="1"/>
</dbReference>
<dbReference type="InterPro" id="IPR013785">
    <property type="entry name" value="Aldolase_TIM"/>
</dbReference>
<dbReference type="InterPro" id="IPR007197">
    <property type="entry name" value="rSAM"/>
</dbReference>
<evidence type="ECO:0000256" key="1">
    <source>
        <dbReference type="ARBA" id="ARBA00022691"/>
    </source>
</evidence>
<evidence type="ECO:0000313" key="6">
    <source>
        <dbReference type="EMBL" id="MFC3979402.1"/>
    </source>
</evidence>
<dbReference type="PANTHER" id="PTHR11228">
    <property type="entry name" value="RADICAL SAM DOMAIN PROTEIN"/>
    <property type="match status" value="1"/>
</dbReference>
<dbReference type="SFLD" id="SFLDG01067">
    <property type="entry name" value="SPASM/twitch_domain_containing"/>
    <property type="match status" value="1"/>
</dbReference>
<dbReference type="InterPro" id="IPR058240">
    <property type="entry name" value="rSAM_sf"/>
</dbReference>
<accession>A0ABV8EWH6</accession>
<dbReference type="PROSITE" id="PS51918">
    <property type="entry name" value="RADICAL_SAM"/>
    <property type="match status" value="1"/>
</dbReference>
<evidence type="ECO:0000313" key="7">
    <source>
        <dbReference type="Proteomes" id="UP001595698"/>
    </source>
</evidence>
<keyword evidence="2" id="KW-0479">Metal-binding</keyword>
<keyword evidence="7" id="KW-1185">Reference proteome</keyword>
<protein>
    <submittedName>
        <fullName evidence="6">Radical SAM protein</fullName>
    </submittedName>
</protein>